<organism evidence="1 2">
    <name type="scientific">Candidatus Rikenella faecigallinarum</name>
    <dbReference type="NCBI Taxonomy" id="2838745"/>
    <lineage>
        <taxon>Bacteria</taxon>
        <taxon>Pseudomonadati</taxon>
        <taxon>Bacteroidota</taxon>
        <taxon>Bacteroidia</taxon>
        <taxon>Bacteroidales</taxon>
        <taxon>Rikenellaceae</taxon>
        <taxon>Rikenella</taxon>
    </lineage>
</organism>
<name>A0A9D1TZQ6_9BACT</name>
<accession>A0A9D1TZQ6</accession>
<dbReference type="AlphaFoldDB" id="A0A9D1TZQ6"/>
<reference evidence="1" key="1">
    <citation type="journal article" date="2021" name="PeerJ">
        <title>Extensive microbial diversity within the chicken gut microbiome revealed by metagenomics and culture.</title>
        <authorList>
            <person name="Gilroy R."/>
            <person name="Ravi A."/>
            <person name="Getino M."/>
            <person name="Pursley I."/>
            <person name="Horton D.L."/>
            <person name="Alikhan N.F."/>
            <person name="Baker D."/>
            <person name="Gharbi K."/>
            <person name="Hall N."/>
            <person name="Watson M."/>
            <person name="Adriaenssens E.M."/>
            <person name="Foster-Nyarko E."/>
            <person name="Jarju S."/>
            <person name="Secka A."/>
            <person name="Antonio M."/>
            <person name="Oren A."/>
            <person name="Chaudhuri R.R."/>
            <person name="La Ragione R."/>
            <person name="Hildebrand F."/>
            <person name="Pallen M.J."/>
        </authorList>
    </citation>
    <scope>NUCLEOTIDE SEQUENCE</scope>
    <source>
        <strain evidence="1">ChiBcec15-1070</strain>
    </source>
</reference>
<proteinExistence type="predicted"/>
<protein>
    <submittedName>
        <fullName evidence="1">DUF3467 domain-containing protein</fullName>
    </submittedName>
</protein>
<comment type="caution">
    <text evidence="1">The sequence shown here is derived from an EMBL/GenBank/DDBJ whole genome shotgun (WGS) entry which is preliminary data.</text>
</comment>
<dbReference type="InterPro" id="IPR021857">
    <property type="entry name" value="DUF3467"/>
</dbReference>
<dbReference type="EMBL" id="DXHL01000038">
    <property type="protein sequence ID" value="HIW11509.1"/>
    <property type="molecule type" value="Genomic_DNA"/>
</dbReference>
<sequence>MTEQKVELDIELNEEVAQGIYANLAVISHSASEFVLDFVRMMPGMPKARVKSRIILTPEHAKRLLMSLQENIARYESMVGKIEMHTPDTPPIVGFGGGSMGQA</sequence>
<evidence type="ECO:0000313" key="2">
    <source>
        <dbReference type="Proteomes" id="UP000823926"/>
    </source>
</evidence>
<dbReference type="Pfam" id="PF11950">
    <property type="entry name" value="DUF3467"/>
    <property type="match status" value="1"/>
</dbReference>
<dbReference type="Proteomes" id="UP000823926">
    <property type="component" value="Unassembled WGS sequence"/>
</dbReference>
<evidence type="ECO:0000313" key="1">
    <source>
        <dbReference type="EMBL" id="HIW11509.1"/>
    </source>
</evidence>
<gene>
    <name evidence="1" type="ORF">H9888_08480</name>
</gene>
<reference evidence="1" key="2">
    <citation type="submission" date="2021-04" db="EMBL/GenBank/DDBJ databases">
        <authorList>
            <person name="Gilroy R."/>
        </authorList>
    </citation>
    <scope>NUCLEOTIDE SEQUENCE</scope>
    <source>
        <strain evidence="1">ChiBcec15-1070</strain>
    </source>
</reference>